<dbReference type="Pfam" id="PF19419">
    <property type="entry name" value="DUF5983"/>
    <property type="match status" value="1"/>
</dbReference>
<reference evidence="2 3" key="1">
    <citation type="submission" date="2020-04" db="EMBL/GenBank/DDBJ databases">
        <title>Description of novel Gluconacetobacter.</title>
        <authorList>
            <person name="Sombolestani A."/>
        </authorList>
    </citation>
    <scope>NUCLEOTIDE SEQUENCE [LARGE SCALE GENOMIC DNA]</scope>
    <source>
        <strain evidence="2 3">LMG 19747</strain>
    </source>
</reference>
<sequence>MSHEINPFARGYQNLRVVRMLCIDTGADYPLLRRPVHTEQVHFSDDDLLHSRCIVTLDFAVIPGDRDTGTSGIEPTKGNAGVVRAILYAVYGDDFDGQPIHIGDAGSPEAARETVRRLSFETGVYSRSWEISAAHLTGEAWEYLTSLATEHTPTGFPFIVFPITDSPAVGVKLFATPWTDDNLRLDGITPQELRQENLDRGLPVVLADILQRAGEADIRILIFDQDAPDLEGLELYEP</sequence>
<accession>A0A7W4IGG9</accession>
<dbReference type="RefSeq" id="WP_182999293.1">
    <property type="nucleotide sequence ID" value="NZ_JABEQJ010000039.1"/>
</dbReference>
<name>A0A7W4IGG9_9PROT</name>
<evidence type="ECO:0000313" key="3">
    <source>
        <dbReference type="Proteomes" id="UP000589085"/>
    </source>
</evidence>
<protein>
    <submittedName>
        <fullName evidence="2">ABC transporter substrate-binding protein</fullName>
    </submittedName>
</protein>
<dbReference type="Proteomes" id="UP000589085">
    <property type="component" value="Unassembled WGS sequence"/>
</dbReference>
<dbReference type="AlphaFoldDB" id="A0A7W4IGG9"/>
<evidence type="ECO:0000313" key="2">
    <source>
        <dbReference type="EMBL" id="MBB2162468.1"/>
    </source>
</evidence>
<comment type="caution">
    <text evidence="2">The sequence shown here is derived from an EMBL/GenBank/DDBJ whole genome shotgun (WGS) entry which is preliminary data.</text>
</comment>
<evidence type="ECO:0000259" key="1">
    <source>
        <dbReference type="Pfam" id="PF19419"/>
    </source>
</evidence>
<organism evidence="2 3">
    <name type="scientific">Gluconacetobacter sacchari</name>
    <dbReference type="NCBI Taxonomy" id="92759"/>
    <lineage>
        <taxon>Bacteria</taxon>
        <taxon>Pseudomonadati</taxon>
        <taxon>Pseudomonadota</taxon>
        <taxon>Alphaproteobacteria</taxon>
        <taxon>Acetobacterales</taxon>
        <taxon>Acetobacteraceae</taxon>
        <taxon>Gluconacetobacter</taxon>
    </lineage>
</organism>
<dbReference type="InterPro" id="IPR046025">
    <property type="entry name" value="DUF5983"/>
</dbReference>
<gene>
    <name evidence="2" type="ORF">HLH48_20325</name>
</gene>
<feature type="domain" description="DUF5983" evidence="1">
    <location>
        <begin position="129"/>
        <end position="237"/>
    </location>
</feature>
<dbReference type="EMBL" id="JABEQJ010000039">
    <property type="protein sequence ID" value="MBB2162468.1"/>
    <property type="molecule type" value="Genomic_DNA"/>
</dbReference>
<proteinExistence type="predicted"/>